<name>A0A7V5UFE1_CALAY</name>
<reference evidence="5" key="1">
    <citation type="journal article" date="2020" name="mSystems">
        <title>Genome- and Community-Level Interaction Insights into Carbon Utilization and Element Cycling Functions of Hydrothermarchaeota in Hydrothermal Sediment.</title>
        <authorList>
            <person name="Zhou Z."/>
            <person name="Liu Y."/>
            <person name="Xu W."/>
            <person name="Pan J."/>
            <person name="Luo Z.H."/>
            <person name="Li M."/>
        </authorList>
    </citation>
    <scope>NUCLEOTIDE SEQUENCE [LARGE SCALE GENOMIC DNA]</scope>
    <source>
        <strain evidence="5">HyVt-527</strain>
    </source>
</reference>
<evidence type="ECO:0000259" key="4">
    <source>
        <dbReference type="Pfam" id="PF01515"/>
    </source>
</evidence>
<dbReference type="InterPro" id="IPR050500">
    <property type="entry name" value="Phos_Acetyltrans/Butyryltrans"/>
</dbReference>
<dbReference type="Gene3D" id="3.40.50.10750">
    <property type="entry name" value="Isocitrate/Isopropylmalate dehydrogenase-like"/>
    <property type="match status" value="1"/>
</dbReference>
<dbReference type="EMBL" id="DROD01000551">
    <property type="protein sequence ID" value="HHJ53250.1"/>
    <property type="molecule type" value="Genomic_DNA"/>
</dbReference>
<comment type="caution">
    <text evidence="5">The sequence shown here is derived from an EMBL/GenBank/DDBJ whole genome shotgun (WGS) entry which is preliminary data.</text>
</comment>
<dbReference type="InterPro" id="IPR002505">
    <property type="entry name" value="PTA_PTB"/>
</dbReference>
<dbReference type="InterPro" id="IPR012147">
    <property type="entry name" value="P_Ac_Bu_trans"/>
</dbReference>
<dbReference type="PANTHER" id="PTHR43356:SF1">
    <property type="entry name" value="PHOSPHATE ACETYLTRANSFERASE EUTD"/>
    <property type="match status" value="1"/>
</dbReference>
<evidence type="ECO:0000256" key="3">
    <source>
        <dbReference type="ARBA" id="ARBA00023315"/>
    </source>
</evidence>
<evidence type="ECO:0000256" key="2">
    <source>
        <dbReference type="ARBA" id="ARBA00022679"/>
    </source>
</evidence>
<keyword evidence="3" id="KW-0012">Acyltransferase</keyword>
<feature type="domain" description="Phosphate acetyl/butaryl transferase" evidence="4">
    <location>
        <begin position="6"/>
        <end position="323"/>
    </location>
</feature>
<dbReference type="PANTHER" id="PTHR43356">
    <property type="entry name" value="PHOSPHATE ACETYLTRANSFERASE"/>
    <property type="match status" value="1"/>
</dbReference>
<protein>
    <submittedName>
        <fullName evidence="5">Phosphate acetyltransferase</fullName>
    </submittedName>
</protein>
<dbReference type="InterPro" id="IPR042113">
    <property type="entry name" value="P_AcTrfase_dom1"/>
</dbReference>
<dbReference type="PIRSF" id="PIRSF000428">
    <property type="entry name" value="P_Ac_trans"/>
    <property type="match status" value="1"/>
</dbReference>
<organism evidence="5">
    <name type="scientific">Caldithrix abyssi</name>
    <dbReference type="NCBI Taxonomy" id="187145"/>
    <lineage>
        <taxon>Bacteria</taxon>
        <taxon>Pseudomonadati</taxon>
        <taxon>Calditrichota</taxon>
        <taxon>Calditrichia</taxon>
        <taxon>Calditrichales</taxon>
        <taxon>Calditrichaceae</taxon>
        <taxon>Caldithrix</taxon>
    </lineage>
</organism>
<dbReference type="SUPFAM" id="SSF53659">
    <property type="entry name" value="Isocitrate/Isopropylmalate dehydrogenase-like"/>
    <property type="match status" value="1"/>
</dbReference>
<dbReference type="Gene3D" id="3.40.50.10950">
    <property type="match status" value="1"/>
</dbReference>
<evidence type="ECO:0000313" key="5">
    <source>
        <dbReference type="EMBL" id="HHJ53250.1"/>
    </source>
</evidence>
<dbReference type="Proteomes" id="UP000886124">
    <property type="component" value="Unassembled WGS sequence"/>
</dbReference>
<sequence length="337" mass="36847">MFDKILNHCREGCRKKPSRVAFASGPDGRVLRTARRLKQAGLADPILIGNKSELRDFAARAGVNLTGIKIRQPRHDPQFDHRVRALFDRRKGKGLVRSEAEALLSDPLWYGCDFLLRDQADLLMTGTRTAIKGVLQAALRVIGPQKEDVPVSGFYLLVSPDGERVLAFADCCVNPRPEPEQLAAIAVETSRAFRHMTGLEPKTALLSFSTLGSAQHDLAERVQAAVALVQKQKPGFTVEGEFQFDAAIVPQVAAKKAPHSSLQGEANVLIFPSLNAANIGYKIARDLAGWRTYGPFYTGFRKAVHGLPPAGDDETFLVTTLLACCLLERNGLNLSHS</sequence>
<comment type="similarity">
    <text evidence="1">Belongs to the phosphate acetyltransferase and butyryltransferase family.</text>
</comment>
<keyword evidence="2" id="KW-0808">Transferase</keyword>
<evidence type="ECO:0000256" key="1">
    <source>
        <dbReference type="ARBA" id="ARBA00005656"/>
    </source>
</evidence>
<dbReference type="InterPro" id="IPR042112">
    <property type="entry name" value="P_AcTrfase_dom2"/>
</dbReference>
<dbReference type="Pfam" id="PF01515">
    <property type="entry name" value="PTA_PTB"/>
    <property type="match status" value="1"/>
</dbReference>
<dbReference type="GO" id="GO:0016746">
    <property type="term" value="F:acyltransferase activity"/>
    <property type="evidence" value="ECO:0007669"/>
    <property type="project" value="UniProtKB-KW"/>
</dbReference>
<accession>A0A7V5UFE1</accession>
<proteinExistence type="inferred from homology"/>
<dbReference type="AlphaFoldDB" id="A0A7V5UFE1"/>
<gene>
    <name evidence="5" type="ORF">ENJ89_08670</name>
</gene>